<name>A0ABP6QI37_9ACTN</name>
<reference evidence="2" key="1">
    <citation type="journal article" date="2019" name="Int. J. Syst. Evol. Microbiol.">
        <title>The Global Catalogue of Microorganisms (GCM) 10K type strain sequencing project: providing services to taxonomists for standard genome sequencing and annotation.</title>
        <authorList>
            <consortium name="The Broad Institute Genomics Platform"/>
            <consortium name="The Broad Institute Genome Sequencing Center for Infectious Disease"/>
            <person name="Wu L."/>
            <person name="Ma J."/>
        </authorList>
    </citation>
    <scope>NUCLEOTIDE SEQUENCE [LARGE SCALE GENOMIC DNA]</scope>
    <source>
        <strain evidence="2">JCM 9377</strain>
    </source>
</reference>
<evidence type="ECO:0000313" key="1">
    <source>
        <dbReference type="EMBL" id="GAA3232502.1"/>
    </source>
</evidence>
<proteinExistence type="predicted"/>
<protein>
    <submittedName>
        <fullName evidence="1">DUF6230 family protein</fullName>
    </submittedName>
</protein>
<evidence type="ECO:0000313" key="2">
    <source>
        <dbReference type="Proteomes" id="UP001501237"/>
    </source>
</evidence>
<dbReference type="Pfam" id="PF19741">
    <property type="entry name" value="DUF6230"/>
    <property type="match status" value="1"/>
</dbReference>
<organism evidence="1 2">
    <name type="scientific">Actinocorallia longicatena</name>
    <dbReference type="NCBI Taxonomy" id="111803"/>
    <lineage>
        <taxon>Bacteria</taxon>
        <taxon>Bacillati</taxon>
        <taxon>Actinomycetota</taxon>
        <taxon>Actinomycetes</taxon>
        <taxon>Streptosporangiales</taxon>
        <taxon>Thermomonosporaceae</taxon>
        <taxon>Actinocorallia</taxon>
    </lineage>
</organism>
<accession>A0ABP6QI37</accession>
<dbReference type="Proteomes" id="UP001501237">
    <property type="component" value="Unassembled WGS sequence"/>
</dbReference>
<gene>
    <name evidence="1" type="ORF">GCM10010468_64400</name>
</gene>
<dbReference type="RefSeq" id="WP_344835782.1">
    <property type="nucleotide sequence ID" value="NZ_BAAAUV010000023.1"/>
</dbReference>
<sequence>MSDSPTTGKVSWKRFAAVMVPSTLAVGALVFGTASGAIAATFAVSGNAFKVSADKIEADGFTQYGSAVQKGDGTLVPVTNAVINQAKITKMCQSVTQDFFGKKITLRLEAGPNESNKVVADHLTMGIDSLKADAVFSDIKIGMDASKLDAAKIGDGGKWDAAPVGQAGAFGQQATSAVLTKVQQSAWSTTAGTFNLKGLTMSFGAECY</sequence>
<keyword evidence="2" id="KW-1185">Reference proteome</keyword>
<dbReference type="EMBL" id="BAAAUV010000023">
    <property type="protein sequence ID" value="GAA3232502.1"/>
    <property type="molecule type" value="Genomic_DNA"/>
</dbReference>
<dbReference type="InterPro" id="IPR046198">
    <property type="entry name" value="DUF6230"/>
</dbReference>
<comment type="caution">
    <text evidence="1">The sequence shown here is derived from an EMBL/GenBank/DDBJ whole genome shotgun (WGS) entry which is preliminary data.</text>
</comment>